<sequence length="185" mass="20081">MLISSNPDDIASILREGGVVAYPTEAVWGLGCDPYNEAAVHKILALKSRPIEKGLILITGHPTHLEPWKECLSNDAFERLISITETPTSWVVPDVKIAPFWVRGEHQSVAIRLSQHTPVANLCRSYGGAIVSTSANPAGLEPAKTKEEVIAYFSDQCDAIFDQNIGTASKPSQVLDILTGTKFRA</sequence>
<keyword evidence="7 9" id="KW-0067">ATP-binding</keyword>
<evidence type="ECO:0000256" key="9">
    <source>
        <dbReference type="HAMAP-Rule" id="MF_01852"/>
    </source>
</evidence>
<dbReference type="PANTHER" id="PTHR17490">
    <property type="entry name" value="SUA5"/>
    <property type="match status" value="1"/>
</dbReference>
<gene>
    <name evidence="9" type="primary">tsaC</name>
    <name evidence="11" type="ORF">JHD44_12105</name>
</gene>
<dbReference type="InterPro" id="IPR050156">
    <property type="entry name" value="TC-AMP_synthase_SUA5"/>
</dbReference>
<dbReference type="PROSITE" id="PS51163">
    <property type="entry name" value="YRDC"/>
    <property type="match status" value="1"/>
</dbReference>
<evidence type="ECO:0000256" key="8">
    <source>
        <dbReference type="ARBA" id="ARBA00048366"/>
    </source>
</evidence>
<dbReference type="InterPro" id="IPR017945">
    <property type="entry name" value="DHBP_synth_RibB-like_a/b_dom"/>
</dbReference>
<comment type="similarity">
    <text evidence="9">Belongs to the SUA5 family. TsaC subfamily.</text>
</comment>
<dbReference type="SUPFAM" id="SSF55821">
    <property type="entry name" value="YrdC/RibB"/>
    <property type="match status" value="1"/>
</dbReference>
<dbReference type="EMBL" id="JAEMUH010000011">
    <property type="protein sequence ID" value="MBJ7551427.1"/>
    <property type="molecule type" value="Genomic_DNA"/>
</dbReference>
<accession>A0ABS0ZCN5</accession>
<dbReference type="EC" id="2.7.7.87" evidence="9"/>
<comment type="catalytic activity">
    <reaction evidence="8 9">
        <text>L-threonine + hydrogencarbonate + ATP = L-threonylcarbamoyladenylate + diphosphate + H2O</text>
        <dbReference type="Rhea" id="RHEA:36407"/>
        <dbReference type="ChEBI" id="CHEBI:15377"/>
        <dbReference type="ChEBI" id="CHEBI:17544"/>
        <dbReference type="ChEBI" id="CHEBI:30616"/>
        <dbReference type="ChEBI" id="CHEBI:33019"/>
        <dbReference type="ChEBI" id="CHEBI:57926"/>
        <dbReference type="ChEBI" id="CHEBI:73682"/>
        <dbReference type="EC" id="2.7.7.87"/>
    </reaction>
</comment>
<comment type="caution">
    <text evidence="11">The sequence shown here is derived from an EMBL/GenBank/DDBJ whole genome shotgun (WGS) entry which is preliminary data.</text>
</comment>
<evidence type="ECO:0000256" key="4">
    <source>
        <dbReference type="ARBA" id="ARBA00022694"/>
    </source>
</evidence>
<name>A0ABS0ZCN5_9GAMM</name>
<keyword evidence="3 9" id="KW-0808">Transferase</keyword>
<keyword evidence="2 9" id="KW-0963">Cytoplasm</keyword>
<dbReference type="RefSeq" id="WP_199463006.1">
    <property type="nucleotide sequence ID" value="NZ_JAEMUH010000011.1"/>
</dbReference>
<protein>
    <recommendedName>
        <fullName evidence="9">Threonylcarbamoyl-AMP synthase</fullName>
        <shortName evidence="9">TC-AMP synthase</shortName>
        <ecNumber evidence="9">2.7.7.87</ecNumber>
    </recommendedName>
    <alternativeName>
        <fullName evidence="9">L-threonylcarbamoyladenylate synthase</fullName>
    </alternativeName>
    <alternativeName>
        <fullName evidence="9">t(6)A37 threonylcarbamoyladenosine biosynthesis protein TsaC</fullName>
    </alternativeName>
    <alternativeName>
        <fullName evidence="9">tRNA threonylcarbamoyladenosine biosynthesis protein TsaC</fullName>
    </alternativeName>
</protein>
<proteinExistence type="inferred from homology"/>
<keyword evidence="4 9" id="KW-0819">tRNA processing</keyword>
<dbReference type="Gene3D" id="3.90.870.10">
    <property type="entry name" value="DHBP synthase"/>
    <property type="match status" value="1"/>
</dbReference>
<keyword evidence="12" id="KW-1185">Reference proteome</keyword>
<comment type="function">
    <text evidence="9">Required for the formation of a threonylcarbamoyl group on adenosine at position 37 (t(6)A37) in tRNAs that read codons beginning with adenine. Catalyzes the conversion of L-threonine, HCO(3)(-)/CO(2) and ATP to give threonylcarbamoyl-AMP (TC-AMP) as the acyladenylate intermediate, with the release of diphosphate.</text>
</comment>
<evidence type="ECO:0000256" key="2">
    <source>
        <dbReference type="ARBA" id="ARBA00022490"/>
    </source>
</evidence>
<comment type="subcellular location">
    <subcellularLocation>
        <location evidence="1 9">Cytoplasm</location>
    </subcellularLocation>
</comment>
<dbReference type="InterPro" id="IPR006070">
    <property type="entry name" value="Sua5-like_dom"/>
</dbReference>
<evidence type="ECO:0000256" key="3">
    <source>
        <dbReference type="ARBA" id="ARBA00022679"/>
    </source>
</evidence>
<dbReference type="InterPro" id="IPR023535">
    <property type="entry name" value="TC-AMP_synthase"/>
</dbReference>
<evidence type="ECO:0000259" key="10">
    <source>
        <dbReference type="PROSITE" id="PS51163"/>
    </source>
</evidence>
<evidence type="ECO:0000256" key="1">
    <source>
        <dbReference type="ARBA" id="ARBA00004496"/>
    </source>
</evidence>
<reference evidence="11 12" key="1">
    <citation type="submission" date="2020-12" db="EMBL/GenBank/DDBJ databases">
        <title>Comparative genome analysis of fungal antagonists Marinomonas ostreistagni 398 and M. spartinae 468.</title>
        <authorList>
            <person name="Fields J.L."/>
            <person name="Mavrodi O.V."/>
            <person name="Biber P.D."/>
            <person name="Indest K.J."/>
            <person name="Mavrodi D.V."/>
        </authorList>
    </citation>
    <scope>NUCLEOTIDE SEQUENCE [LARGE SCALE GENOMIC DNA]</scope>
    <source>
        <strain evidence="11 12">USM7</strain>
    </source>
</reference>
<evidence type="ECO:0000313" key="11">
    <source>
        <dbReference type="EMBL" id="MBJ7551427.1"/>
    </source>
</evidence>
<organism evidence="11 12">
    <name type="scientific">Marinomonas ostreistagni</name>
    <dbReference type="NCBI Taxonomy" id="359209"/>
    <lineage>
        <taxon>Bacteria</taxon>
        <taxon>Pseudomonadati</taxon>
        <taxon>Pseudomonadota</taxon>
        <taxon>Gammaproteobacteria</taxon>
        <taxon>Oceanospirillales</taxon>
        <taxon>Oceanospirillaceae</taxon>
        <taxon>Marinomonas</taxon>
    </lineage>
</organism>
<feature type="domain" description="YrdC-like" evidence="10">
    <location>
        <begin position="4"/>
        <end position="185"/>
    </location>
</feature>
<evidence type="ECO:0000313" key="12">
    <source>
        <dbReference type="Proteomes" id="UP000598488"/>
    </source>
</evidence>
<evidence type="ECO:0000256" key="5">
    <source>
        <dbReference type="ARBA" id="ARBA00022695"/>
    </source>
</evidence>
<dbReference type="Pfam" id="PF01300">
    <property type="entry name" value="Sua5_yciO_yrdC"/>
    <property type="match status" value="1"/>
</dbReference>
<evidence type="ECO:0000256" key="6">
    <source>
        <dbReference type="ARBA" id="ARBA00022741"/>
    </source>
</evidence>
<dbReference type="Proteomes" id="UP000598488">
    <property type="component" value="Unassembled WGS sequence"/>
</dbReference>
<evidence type="ECO:0000256" key="7">
    <source>
        <dbReference type="ARBA" id="ARBA00022840"/>
    </source>
</evidence>
<dbReference type="PANTHER" id="PTHR17490:SF18">
    <property type="entry name" value="THREONYLCARBAMOYL-AMP SYNTHASE"/>
    <property type="match status" value="1"/>
</dbReference>
<keyword evidence="6 9" id="KW-0547">Nucleotide-binding</keyword>
<keyword evidence="5 9" id="KW-0548">Nucleotidyltransferase</keyword>
<dbReference type="HAMAP" id="MF_01852">
    <property type="entry name" value="TsaC"/>
    <property type="match status" value="1"/>
</dbReference>